<dbReference type="Proteomes" id="UP000183832">
    <property type="component" value="Unassembled WGS sequence"/>
</dbReference>
<organism evidence="2 3">
    <name type="scientific">Clunio marinus</name>
    <dbReference type="NCBI Taxonomy" id="568069"/>
    <lineage>
        <taxon>Eukaryota</taxon>
        <taxon>Metazoa</taxon>
        <taxon>Ecdysozoa</taxon>
        <taxon>Arthropoda</taxon>
        <taxon>Hexapoda</taxon>
        <taxon>Insecta</taxon>
        <taxon>Pterygota</taxon>
        <taxon>Neoptera</taxon>
        <taxon>Endopterygota</taxon>
        <taxon>Diptera</taxon>
        <taxon>Nematocera</taxon>
        <taxon>Chironomoidea</taxon>
        <taxon>Chironomidae</taxon>
        <taxon>Clunio</taxon>
    </lineage>
</organism>
<dbReference type="AlphaFoldDB" id="A0A1J1ICQ6"/>
<gene>
    <name evidence="2" type="ORF">CLUMA_CG010225</name>
</gene>
<sequence>MERWITILIVAIFMSKSSTTANRIINVDYEHNMKREKLINFECWHGENFNIKLMRLLKALILKSRNILLTNHESMLRNFMANITFNSFS</sequence>
<evidence type="ECO:0000256" key="1">
    <source>
        <dbReference type="SAM" id="SignalP"/>
    </source>
</evidence>
<proteinExistence type="predicted"/>
<evidence type="ECO:0000313" key="2">
    <source>
        <dbReference type="EMBL" id="CRK96758.1"/>
    </source>
</evidence>
<accession>A0A1J1ICQ6</accession>
<feature type="chain" id="PRO_5012723854" evidence="1">
    <location>
        <begin position="22"/>
        <end position="89"/>
    </location>
</feature>
<evidence type="ECO:0000313" key="3">
    <source>
        <dbReference type="Proteomes" id="UP000183832"/>
    </source>
</evidence>
<name>A0A1J1ICQ6_9DIPT</name>
<reference evidence="2 3" key="1">
    <citation type="submission" date="2015-04" db="EMBL/GenBank/DDBJ databases">
        <authorList>
            <person name="Syromyatnikov M.Y."/>
            <person name="Popov V.N."/>
        </authorList>
    </citation>
    <scope>NUCLEOTIDE SEQUENCE [LARGE SCALE GENOMIC DNA]</scope>
</reference>
<dbReference type="EMBL" id="CVRI01000044">
    <property type="protein sequence ID" value="CRK96758.1"/>
    <property type="molecule type" value="Genomic_DNA"/>
</dbReference>
<feature type="signal peptide" evidence="1">
    <location>
        <begin position="1"/>
        <end position="21"/>
    </location>
</feature>
<keyword evidence="3" id="KW-1185">Reference proteome</keyword>
<protein>
    <submittedName>
        <fullName evidence="2">CLUMA_CG010225, isoform A</fullName>
    </submittedName>
</protein>
<keyword evidence="1" id="KW-0732">Signal</keyword>